<feature type="region of interest" description="Disordered" evidence="1">
    <location>
        <begin position="1"/>
        <end position="151"/>
    </location>
</feature>
<proteinExistence type="predicted"/>
<gene>
    <name evidence="2" type="ORF">AGLY_011613</name>
</gene>
<name>A0A6G0TC08_APHGL</name>
<dbReference type="Proteomes" id="UP000475862">
    <property type="component" value="Unassembled WGS sequence"/>
</dbReference>
<sequence length="187" mass="20491">MGARQSKRSVDISAGATKAEKVAAGEPLENGTITTASADEKQVVEANGGVEETTKQNGSTPHIDEKETAETEDVKETVTTEEEKTEVVALVSEANGDVDTANESSKTPTDETTTEEVQASAEKKKKKKKSWSFRHMSFNKKDKSKPTVKEQAAVDVKAETVEEVRCKQVKNFKIKYKLNDNGTFNNY</sequence>
<evidence type="ECO:0000256" key="1">
    <source>
        <dbReference type="SAM" id="MobiDB-lite"/>
    </source>
</evidence>
<evidence type="ECO:0000313" key="2">
    <source>
        <dbReference type="EMBL" id="KAE9529517.1"/>
    </source>
</evidence>
<reference evidence="2 3" key="1">
    <citation type="submission" date="2019-08" db="EMBL/GenBank/DDBJ databases">
        <title>The genome of the soybean aphid Biotype 1, its phylome, world population structure and adaptation to the North American continent.</title>
        <authorList>
            <person name="Giordano R."/>
            <person name="Donthu R.K."/>
            <person name="Hernandez A.G."/>
            <person name="Wright C.L."/>
            <person name="Zimin A.V."/>
        </authorList>
    </citation>
    <scope>NUCLEOTIDE SEQUENCE [LARGE SCALE GENOMIC DNA]</scope>
    <source>
        <tissue evidence="2">Whole aphids</tissue>
    </source>
</reference>
<feature type="compositionally biased region" description="Basic and acidic residues" evidence="1">
    <location>
        <begin position="139"/>
        <end position="148"/>
    </location>
</feature>
<protein>
    <submittedName>
        <fullName evidence="2">Uncharacterized protein</fullName>
    </submittedName>
</protein>
<organism evidence="2 3">
    <name type="scientific">Aphis glycines</name>
    <name type="common">Soybean aphid</name>
    <dbReference type="NCBI Taxonomy" id="307491"/>
    <lineage>
        <taxon>Eukaryota</taxon>
        <taxon>Metazoa</taxon>
        <taxon>Ecdysozoa</taxon>
        <taxon>Arthropoda</taxon>
        <taxon>Hexapoda</taxon>
        <taxon>Insecta</taxon>
        <taxon>Pterygota</taxon>
        <taxon>Neoptera</taxon>
        <taxon>Paraneoptera</taxon>
        <taxon>Hemiptera</taxon>
        <taxon>Sternorrhyncha</taxon>
        <taxon>Aphidomorpha</taxon>
        <taxon>Aphidoidea</taxon>
        <taxon>Aphididae</taxon>
        <taxon>Aphidini</taxon>
        <taxon>Aphis</taxon>
        <taxon>Aphis</taxon>
    </lineage>
</organism>
<accession>A0A6G0TC08</accession>
<dbReference type="AlphaFoldDB" id="A0A6G0TC08"/>
<feature type="compositionally biased region" description="Polar residues" evidence="1">
    <location>
        <begin position="101"/>
        <end position="117"/>
    </location>
</feature>
<dbReference type="OrthoDB" id="8196194at2759"/>
<dbReference type="EMBL" id="VYZN01000044">
    <property type="protein sequence ID" value="KAE9529517.1"/>
    <property type="molecule type" value="Genomic_DNA"/>
</dbReference>
<feature type="compositionally biased region" description="Basic residues" evidence="1">
    <location>
        <begin position="123"/>
        <end position="132"/>
    </location>
</feature>
<feature type="compositionally biased region" description="Basic and acidic residues" evidence="1">
    <location>
        <begin position="62"/>
        <end position="86"/>
    </location>
</feature>
<evidence type="ECO:0000313" key="3">
    <source>
        <dbReference type="Proteomes" id="UP000475862"/>
    </source>
</evidence>
<keyword evidence="3" id="KW-1185">Reference proteome</keyword>
<comment type="caution">
    <text evidence="2">The sequence shown here is derived from an EMBL/GenBank/DDBJ whole genome shotgun (WGS) entry which is preliminary data.</text>
</comment>